<comment type="caution">
    <text evidence="1">The sequence shown here is derived from an EMBL/GenBank/DDBJ whole genome shotgun (WGS) entry which is preliminary data.</text>
</comment>
<proteinExistence type="predicted"/>
<protein>
    <submittedName>
        <fullName evidence="1">Uncharacterized protein</fullName>
    </submittedName>
</protein>
<dbReference type="Gene3D" id="2.40.50.140">
    <property type="entry name" value="Nucleic acid-binding proteins"/>
    <property type="match status" value="1"/>
</dbReference>
<dbReference type="OrthoDB" id="1623656at2"/>
<name>A0A414P031_9FIRM</name>
<accession>A0A414P031</accession>
<dbReference type="Gene3D" id="1.25.40.10">
    <property type="entry name" value="Tetratricopeptide repeat domain"/>
    <property type="match status" value="1"/>
</dbReference>
<evidence type="ECO:0000313" key="2">
    <source>
        <dbReference type="Proteomes" id="UP000283442"/>
    </source>
</evidence>
<dbReference type="SUPFAM" id="SSF48452">
    <property type="entry name" value="TPR-like"/>
    <property type="match status" value="1"/>
</dbReference>
<dbReference type="EMBL" id="QRHE01000001">
    <property type="protein sequence ID" value="RHF53574.1"/>
    <property type="molecule type" value="Genomic_DNA"/>
</dbReference>
<dbReference type="Proteomes" id="UP000283442">
    <property type="component" value="Unassembled WGS sequence"/>
</dbReference>
<evidence type="ECO:0000313" key="1">
    <source>
        <dbReference type="EMBL" id="RHF53574.1"/>
    </source>
</evidence>
<dbReference type="RefSeq" id="WP_118174704.1">
    <property type="nucleotide sequence ID" value="NZ_JAQEAO010000010.1"/>
</dbReference>
<dbReference type="InterPro" id="IPR012340">
    <property type="entry name" value="NA-bd_OB-fold"/>
</dbReference>
<organism evidence="1 2">
    <name type="scientific">Mitsuokella multacida</name>
    <dbReference type="NCBI Taxonomy" id="52226"/>
    <lineage>
        <taxon>Bacteria</taxon>
        <taxon>Bacillati</taxon>
        <taxon>Bacillota</taxon>
        <taxon>Negativicutes</taxon>
        <taxon>Selenomonadales</taxon>
        <taxon>Selenomonadaceae</taxon>
        <taxon>Mitsuokella</taxon>
    </lineage>
</organism>
<reference evidence="1 2" key="1">
    <citation type="submission" date="2018-08" db="EMBL/GenBank/DDBJ databases">
        <title>A genome reference for cultivated species of the human gut microbiota.</title>
        <authorList>
            <person name="Zou Y."/>
            <person name="Xue W."/>
            <person name="Luo G."/>
        </authorList>
    </citation>
    <scope>NUCLEOTIDE SEQUENCE [LARGE SCALE GENOMIC DNA]</scope>
    <source>
        <strain evidence="1 2">AM25-21AC</strain>
    </source>
</reference>
<sequence length="433" mass="50840">MDLRGLNQQHAYQKVCSFWDKHCQGEDEQPWQEWDYVFAMTALYRMKRYEDCLQLYREFHHAYPSSSMLDDRMGWAVYHVHLKEHDFKTDDNARYLKQVDFVLHHGKQGPYSPVALIIGQVVRAILSGWIGQKIDYQRANDYLDYLDPKKLPQEERTYQQDGGKVRRLASEQEKWYAYKSKSLLKLKQYDACISCCDQALAVIRHFHSNNDVWIPLRKIESLIELKRTADAKASLEHLLRGPARHWKIDMLGHRIAVMENDKDAALKHIGAAALMDPNHGMRVQFYEETASFLNEAGYERMAMLQYHLIDLIREENGWKIRPHHFSGTIPEDIAAMDKQATLRELRDFWRTQRDKDKVFLEGQIKKILPSGRSGFIDAVNGKSYFFSFANVRTGRKYLTEGSSVRFTLAKRMDRKKNRLSDNAVEITVEQNQR</sequence>
<gene>
    <name evidence="1" type="ORF">DW674_01585</name>
</gene>
<dbReference type="AlphaFoldDB" id="A0A414P031"/>
<dbReference type="InterPro" id="IPR011990">
    <property type="entry name" value="TPR-like_helical_dom_sf"/>
</dbReference>